<accession>A0ABM8IB27</accession>
<evidence type="ECO:0000259" key="4">
    <source>
        <dbReference type="Pfam" id="PF01420"/>
    </source>
</evidence>
<keyword evidence="6" id="KW-1185">Reference proteome</keyword>
<comment type="similarity">
    <text evidence="1">Belongs to the type-I restriction system S methylase family.</text>
</comment>
<evidence type="ECO:0000313" key="5">
    <source>
        <dbReference type="EMBL" id="BEG99203.1"/>
    </source>
</evidence>
<dbReference type="Pfam" id="PF01420">
    <property type="entry name" value="Methylase_S"/>
    <property type="match status" value="2"/>
</dbReference>
<keyword evidence="3" id="KW-0238">DNA-binding</keyword>
<dbReference type="RefSeq" id="WP_353329575.1">
    <property type="nucleotide sequence ID" value="NZ_AP028055.1"/>
</dbReference>
<proteinExistence type="inferred from homology"/>
<evidence type="ECO:0000256" key="1">
    <source>
        <dbReference type="ARBA" id="ARBA00010923"/>
    </source>
</evidence>
<dbReference type="PANTHER" id="PTHR30408">
    <property type="entry name" value="TYPE-1 RESTRICTION ENZYME ECOKI SPECIFICITY PROTEIN"/>
    <property type="match status" value="1"/>
</dbReference>
<feature type="domain" description="Type I restriction modification DNA specificity" evidence="4">
    <location>
        <begin position="38"/>
        <end position="187"/>
    </location>
</feature>
<dbReference type="InterPro" id="IPR052021">
    <property type="entry name" value="Type-I_RS_S_subunit"/>
</dbReference>
<evidence type="ECO:0000313" key="6">
    <source>
        <dbReference type="Proteomes" id="UP001496674"/>
    </source>
</evidence>
<dbReference type="PANTHER" id="PTHR30408:SF12">
    <property type="entry name" value="TYPE I RESTRICTION ENZYME MJAVIII SPECIFICITY SUBUNIT"/>
    <property type="match status" value="1"/>
</dbReference>
<dbReference type="Proteomes" id="UP001496674">
    <property type="component" value="Chromosome"/>
</dbReference>
<evidence type="ECO:0000256" key="3">
    <source>
        <dbReference type="ARBA" id="ARBA00023125"/>
    </source>
</evidence>
<gene>
    <name evidence="5" type="ORF">BSYN_14680</name>
</gene>
<dbReference type="InterPro" id="IPR000055">
    <property type="entry name" value="Restrct_endonuc_typeI_TRD"/>
</dbReference>
<dbReference type="SUPFAM" id="SSF116734">
    <property type="entry name" value="DNA methylase specificity domain"/>
    <property type="match status" value="2"/>
</dbReference>
<protein>
    <recommendedName>
        <fullName evidence="4">Type I restriction modification DNA specificity domain-containing protein</fullName>
    </recommendedName>
</protein>
<feature type="domain" description="Type I restriction modification DNA specificity" evidence="4">
    <location>
        <begin position="257"/>
        <end position="423"/>
    </location>
</feature>
<dbReference type="EMBL" id="AP028055">
    <property type="protein sequence ID" value="BEG99203.1"/>
    <property type="molecule type" value="Genomic_DNA"/>
</dbReference>
<dbReference type="Gene3D" id="3.90.220.20">
    <property type="entry name" value="DNA methylase specificity domains"/>
    <property type="match status" value="2"/>
</dbReference>
<dbReference type="InterPro" id="IPR044946">
    <property type="entry name" value="Restrct_endonuc_typeI_TRD_sf"/>
</dbReference>
<sequence length="445" mass="50214">MINTSKYITVIPFSGLFNWSVQYLNETKISFNTKYPLVRIGEFLKRNKTAIDIQDDLIYKRVTIKVRNGGVVQRDTEIGRNIGTKRQFIVHEGQFILSKIDARNGAMGIIPAELEGAVVTQDFLPYDLDRERINSQYLVLVSTTKEFVDFCQTCSSGTTNRQRIDEAKFLDIKIPLPSIEEQNKLVDAYNYQMDLAIVQEDISNTLQTGIKTYITDKLGISNQGDKSIEKGLHFVNFSHLSKWGLEHIYERNKSESNYPIFKISDMCKISSGGTPSRNNSKFYGGDIPWIKTGELQNNVLFDTEEKITEFGMQNSSAKLYPVGSLVIAMYGATIGKTAKLGVESTTNQACAVLFEIDNSVICTDYLWEYIQSQTENLKALAYGSAQPNLNAGIIANYILPIPPMKIQNEIVEHIHGLKAEIITFRTQAAENRAQAITDFEQKIFQ</sequence>
<reference evidence="5 6" key="1">
    <citation type="submission" date="2023-04" db="EMBL/GenBank/DDBJ databases">
        <title>Draft genome sequence of acteroides sedimenti strain YN3PY1.</title>
        <authorList>
            <person name="Yoshida N."/>
        </authorList>
    </citation>
    <scope>NUCLEOTIDE SEQUENCE [LARGE SCALE GENOMIC DNA]</scope>
    <source>
        <strain evidence="5 6">YN3PY1</strain>
    </source>
</reference>
<keyword evidence="2" id="KW-0680">Restriction system</keyword>
<evidence type="ECO:0000256" key="2">
    <source>
        <dbReference type="ARBA" id="ARBA00022747"/>
    </source>
</evidence>
<organism evidence="5 6">
    <name type="scientific">Bacteroides sedimenti</name>
    <dbReference type="NCBI Taxonomy" id="2136147"/>
    <lineage>
        <taxon>Bacteria</taxon>
        <taxon>Pseudomonadati</taxon>
        <taxon>Bacteroidota</taxon>
        <taxon>Bacteroidia</taxon>
        <taxon>Bacteroidales</taxon>
        <taxon>Bacteroidaceae</taxon>
        <taxon>Bacteroides</taxon>
    </lineage>
</organism>
<name>A0ABM8IB27_9BACE</name>